<accession>A0A7W9PGY5</accession>
<keyword evidence="3" id="KW-1185">Reference proteome</keyword>
<gene>
    <name evidence="2" type="ORF">BJY24_004642</name>
</gene>
<comment type="caution">
    <text evidence="2">The sequence shown here is derived from an EMBL/GenBank/DDBJ whole genome shotgun (WGS) entry which is preliminary data.</text>
</comment>
<evidence type="ECO:0000313" key="3">
    <source>
        <dbReference type="Proteomes" id="UP000540412"/>
    </source>
</evidence>
<evidence type="ECO:0000256" key="1">
    <source>
        <dbReference type="SAM" id="SignalP"/>
    </source>
</evidence>
<dbReference type="Proteomes" id="UP000540412">
    <property type="component" value="Unassembled WGS sequence"/>
</dbReference>
<sequence>MSRSKRTRISAAVAGAVGLLFVVGAATASATPEAALRGGPTISAHVTGAKPGQACRIEAAGVDMPWRTVGADGSVVLDSGPVSRGRHDARVMCGGPGGAAAHAVGKQEDVFTGRWAPAYEFLHHHRLEFLTPREG</sequence>
<feature type="chain" id="PRO_5038577747" evidence="1">
    <location>
        <begin position="29"/>
        <end position="135"/>
    </location>
</feature>
<dbReference type="AlphaFoldDB" id="A0A7W9PGY5"/>
<feature type="signal peptide" evidence="1">
    <location>
        <begin position="1"/>
        <end position="28"/>
    </location>
</feature>
<proteinExistence type="predicted"/>
<dbReference type="RefSeq" id="WP_157185528.1">
    <property type="nucleotide sequence ID" value="NZ_JACHIT010000002.1"/>
</dbReference>
<dbReference type="EMBL" id="JACHIT010000002">
    <property type="protein sequence ID" value="MBB5915730.1"/>
    <property type="molecule type" value="Genomic_DNA"/>
</dbReference>
<organism evidence="2 3">
    <name type="scientific">Nocardia transvalensis</name>
    <dbReference type="NCBI Taxonomy" id="37333"/>
    <lineage>
        <taxon>Bacteria</taxon>
        <taxon>Bacillati</taxon>
        <taxon>Actinomycetota</taxon>
        <taxon>Actinomycetes</taxon>
        <taxon>Mycobacteriales</taxon>
        <taxon>Nocardiaceae</taxon>
        <taxon>Nocardia</taxon>
    </lineage>
</organism>
<protein>
    <submittedName>
        <fullName evidence="2">Uncharacterized protein</fullName>
    </submittedName>
</protein>
<keyword evidence="1" id="KW-0732">Signal</keyword>
<reference evidence="2 3" key="1">
    <citation type="submission" date="2020-08" db="EMBL/GenBank/DDBJ databases">
        <title>Sequencing the genomes of 1000 actinobacteria strains.</title>
        <authorList>
            <person name="Klenk H.-P."/>
        </authorList>
    </citation>
    <scope>NUCLEOTIDE SEQUENCE [LARGE SCALE GENOMIC DNA]</scope>
    <source>
        <strain evidence="2 3">DSM 43582</strain>
    </source>
</reference>
<evidence type="ECO:0000313" key="2">
    <source>
        <dbReference type="EMBL" id="MBB5915730.1"/>
    </source>
</evidence>
<name>A0A7W9PGY5_9NOCA</name>